<dbReference type="PANTHER" id="PTHR43245">
    <property type="entry name" value="BIFUNCTIONAL POLYMYXIN RESISTANCE PROTEIN ARNA"/>
    <property type="match status" value="1"/>
</dbReference>
<evidence type="ECO:0000259" key="1">
    <source>
        <dbReference type="Pfam" id="PF01370"/>
    </source>
</evidence>
<proteinExistence type="predicted"/>
<dbReference type="EMBL" id="CABIKM010000019">
    <property type="protein sequence ID" value="VUZ84853.1"/>
    <property type="molecule type" value="Genomic_DNA"/>
</dbReference>
<evidence type="ECO:0000313" key="3">
    <source>
        <dbReference type="Proteomes" id="UP000334340"/>
    </source>
</evidence>
<dbReference type="Gene3D" id="3.90.25.10">
    <property type="entry name" value="UDP-galactose 4-epimerase, domain 1"/>
    <property type="match status" value="1"/>
</dbReference>
<evidence type="ECO:0000313" key="2">
    <source>
        <dbReference type="EMBL" id="VUZ84853.1"/>
    </source>
</evidence>
<dbReference type="PRINTS" id="PR01713">
    <property type="entry name" value="NUCEPIMERASE"/>
</dbReference>
<dbReference type="InterPro" id="IPR001509">
    <property type="entry name" value="Epimerase_deHydtase"/>
</dbReference>
<reference evidence="2 3" key="1">
    <citation type="submission" date="2019-07" db="EMBL/GenBank/DDBJ databases">
        <authorList>
            <person name="Cremers G."/>
        </authorList>
    </citation>
    <scope>NUCLEOTIDE SEQUENCE [LARGE SCALE GENOMIC DNA]</scope>
</reference>
<accession>A0A564ZI66</accession>
<dbReference type="PANTHER" id="PTHR43245:SF13">
    <property type="entry name" value="UDP-D-APIOSE_UDP-D-XYLOSE SYNTHASE 2"/>
    <property type="match status" value="1"/>
</dbReference>
<dbReference type="AlphaFoldDB" id="A0A564ZI66"/>
<protein>
    <submittedName>
        <fullName evidence="2">UDP-glucose 4-epimerase</fullName>
        <ecNumber evidence="2">5.1.3.2</ecNumber>
    </submittedName>
</protein>
<sequence length="321" mass="35347">MDLVTGGAGFIGSHLVEELVRQRRRVRVLDNFCTGRREHLDAVRDEIELVEGDILEAATVRAAMRGVRRVFHQAALRSVPRSVDDPLTSSRVNVEGTLNVLIAARDERVERVVYASSSSVYGNSQRFPLSEEQRTSPVSPYAITKLAGEEFCRVFASLYGLSSVALRYFNVFGPRQDPESQYAAVIPRFLATALRGESLEVHGDGRQSRDFTYVQNVVLANCLAAKSARGGGEVFNVACGRQHSLMDIVKLLGEMFGHEGHSIRWRHTPPRPGDVRHTLANIGKAQQILGYEAPVQFTQGLYLTVEALRNGTVSLGAAGKQ</sequence>
<dbReference type="InterPro" id="IPR050177">
    <property type="entry name" value="Lipid_A_modif_metabolic_enz"/>
</dbReference>
<dbReference type="SUPFAM" id="SSF51735">
    <property type="entry name" value="NAD(P)-binding Rossmann-fold domains"/>
    <property type="match status" value="1"/>
</dbReference>
<dbReference type="EC" id="5.1.3.2" evidence="2"/>
<keyword evidence="3" id="KW-1185">Reference proteome</keyword>
<dbReference type="GO" id="GO:0003978">
    <property type="term" value="F:UDP-glucose 4-epimerase activity"/>
    <property type="evidence" value="ECO:0007669"/>
    <property type="project" value="UniProtKB-EC"/>
</dbReference>
<feature type="domain" description="NAD-dependent epimerase/dehydratase" evidence="1">
    <location>
        <begin position="3"/>
        <end position="238"/>
    </location>
</feature>
<gene>
    <name evidence="2" type="ORF">MELA_01228</name>
</gene>
<dbReference type="Proteomes" id="UP000334340">
    <property type="component" value="Unassembled WGS sequence"/>
</dbReference>
<dbReference type="Pfam" id="PF01370">
    <property type="entry name" value="Epimerase"/>
    <property type="match status" value="1"/>
</dbReference>
<keyword evidence="2" id="KW-0413">Isomerase</keyword>
<dbReference type="InterPro" id="IPR036291">
    <property type="entry name" value="NAD(P)-bd_dom_sf"/>
</dbReference>
<organism evidence="2 3">
    <name type="scientific">Candidatus Methylomirabilis lanthanidiphila</name>
    <dbReference type="NCBI Taxonomy" id="2211376"/>
    <lineage>
        <taxon>Bacteria</taxon>
        <taxon>Candidatus Methylomirabilota</taxon>
        <taxon>Candidatus Methylomirabilia</taxon>
        <taxon>Candidatus Methylomirabilales</taxon>
        <taxon>Candidatus Methylomirabilaceae</taxon>
        <taxon>Candidatus Methylomirabilis</taxon>
    </lineage>
</organism>
<dbReference type="CDD" id="cd05256">
    <property type="entry name" value="UDP_AE_SDR_e"/>
    <property type="match status" value="1"/>
</dbReference>
<dbReference type="Gene3D" id="3.40.50.720">
    <property type="entry name" value="NAD(P)-binding Rossmann-like Domain"/>
    <property type="match status" value="1"/>
</dbReference>
<name>A0A564ZI66_9BACT</name>